<dbReference type="AlphaFoldDB" id="A0A7X0JRM7"/>
<dbReference type="InParanoid" id="A0A7X0JRM7"/>
<name>A0A7X0JRM7_9GAMM</name>
<dbReference type="RefSeq" id="WP_166849630.1">
    <property type="nucleotide sequence ID" value="NZ_JAAONY010000001.1"/>
</dbReference>
<comment type="caution">
    <text evidence="1">The sequence shown here is derived from an EMBL/GenBank/DDBJ whole genome shotgun (WGS) entry which is preliminary data.</text>
</comment>
<protein>
    <submittedName>
        <fullName evidence="1">Uncharacterized protein</fullName>
    </submittedName>
</protein>
<keyword evidence="2" id="KW-1185">Reference proteome</keyword>
<gene>
    <name evidence="1" type="ORF">HNR48_001316</name>
</gene>
<evidence type="ECO:0000313" key="2">
    <source>
        <dbReference type="Proteomes" id="UP000528457"/>
    </source>
</evidence>
<organism evidence="1 2">
    <name type="scientific">Pseudoteredinibacter isoporae</name>
    <dbReference type="NCBI Taxonomy" id="570281"/>
    <lineage>
        <taxon>Bacteria</taxon>
        <taxon>Pseudomonadati</taxon>
        <taxon>Pseudomonadota</taxon>
        <taxon>Gammaproteobacteria</taxon>
        <taxon>Cellvibrionales</taxon>
        <taxon>Cellvibrionaceae</taxon>
        <taxon>Pseudoteredinibacter</taxon>
    </lineage>
</organism>
<reference evidence="1 2" key="1">
    <citation type="submission" date="2020-08" db="EMBL/GenBank/DDBJ databases">
        <title>Genomic Encyclopedia of Type Strains, Phase IV (KMG-IV): sequencing the most valuable type-strain genomes for metagenomic binning, comparative biology and taxonomic classification.</title>
        <authorList>
            <person name="Goeker M."/>
        </authorList>
    </citation>
    <scope>NUCLEOTIDE SEQUENCE [LARGE SCALE GENOMIC DNA]</scope>
    <source>
        <strain evidence="1 2">DSM 22368</strain>
    </source>
</reference>
<accession>A0A7X0JRM7</accession>
<dbReference type="EMBL" id="JACHHT010000001">
    <property type="protein sequence ID" value="MBB6521038.1"/>
    <property type="molecule type" value="Genomic_DNA"/>
</dbReference>
<dbReference type="Proteomes" id="UP000528457">
    <property type="component" value="Unassembled WGS sequence"/>
</dbReference>
<evidence type="ECO:0000313" key="1">
    <source>
        <dbReference type="EMBL" id="MBB6521038.1"/>
    </source>
</evidence>
<sequence length="180" mass="20674">MPRKTAPKSKHIHWDFRVDRFNASVMAGISSDILNPRFWAPKNKIYNFYSTIELTSTCIEPEELAGAVYTFMVYGYESRFEDFSSVLGDYAARNKDGSVMYRKVRGLSEEVYEPPKDIGLIDRNMGKRNWMGSLHVPPTLLNDMLVVLTGVSPAYLCVHELREGRERRIIGFTLQTKEPD</sequence>
<proteinExistence type="predicted"/>